<keyword evidence="2" id="KW-1185">Reference proteome</keyword>
<dbReference type="HOGENOM" id="CLU_3401678_0_0_6"/>
<evidence type="ECO:0000313" key="1">
    <source>
        <dbReference type="EMBL" id="AEK57449.1"/>
    </source>
</evidence>
<accession>F9ZLW7</accession>
<proteinExistence type="predicted"/>
<sequence length="30" mass="3387">MDGQILCSRSGSEFEASFAQTLTERQNPPW</sequence>
<evidence type="ECO:0000313" key="2">
    <source>
        <dbReference type="Proteomes" id="UP000006135"/>
    </source>
</evidence>
<dbReference type="AlphaFoldDB" id="F9ZLW7"/>
<reference evidence="1 2" key="1">
    <citation type="journal article" date="2011" name="J. Genet. Genomics">
        <title>Unraveling the Acidithiobacillus caldus complete genome and its central metabolisms for carbon assimilation.</title>
        <authorList>
            <person name="You X.Y."/>
            <person name="Guo X."/>
            <person name="Zheng H.J."/>
            <person name="Zhang M.J."/>
            <person name="Liu L.J."/>
            <person name="Zhu Y.Q."/>
            <person name="Zhu B."/>
            <person name="Wang S.Y."/>
            <person name="Zhao G.P."/>
            <person name="Poetsch A."/>
            <person name="Jiang C.Y."/>
            <person name="Liu S.J."/>
        </authorList>
    </citation>
    <scope>NUCLEOTIDE SEQUENCE [LARGE SCALE GENOMIC DNA]</scope>
    <source>
        <strain evidence="1 2">SM-1</strain>
    </source>
</reference>
<dbReference type="EMBL" id="CP002573">
    <property type="protein sequence ID" value="AEK57449.1"/>
    <property type="molecule type" value="Genomic_DNA"/>
</dbReference>
<dbReference type="Proteomes" id="UP000006135">
    <property type="component" value="Chromosome"/>
</dbReference>
<gene>
    <name evidence="1" type="ordered locus">Atc_0800</name>
</gene>
<dbReference type="KEGG" id="acu:Atc_0800"/>
<name>F9ZLW7_ACICS</name>
<organism evidence="1 2">
    <name type="scientific">Acidithiobacillus caldus (strain SM-1)</name>
    <dbReference type="NCBI Taxonomy" id="990288"/>
    <lineage>
        <taxon>Bacteria</taxon>
        <taxon>Pseudomonadati</taxon>
        <taxon>Pseudomonadota</taxon>
        <taxon>Acidithiobacillia</taxon>
        <taxon>Acidithiobacillales</taxon>
        <taxon>Acidithiobacillaceae</taxon>
        <taxon>Acidithiobacillus</taxon>
    </lineage>
</organism>
<protein>
    <submittedName>
        <fullName evidence="1">Uncharacterized protein</fullName>
    </submittedName>
</protein>